<protein>
    <recommendedName>
        <fullName evidence="3">Pentapeptide repeat-containing protein</fullName>
    </recommendedName>
</protein>
<keyword evidence="2" id="KW-1185">Reference proteome</keyword>
<reference evidence="1 2" key="1">
    <citation type="submission" date="2021-01" db="EMBL/GenBank/DDBJ databases">
        <title>Whole genome shotgun sequence of Plantactinospora mayteni NBRC 109088.</title>
        <authorList>
            <person name="Komaki H."/>
            <person name="Tamura T."/>
        </authorList>
    </citation>
    <scope>NUCLEOTIDE SEQUENCE [LARGE SCALE GENOMIC DNA]</scope>
    <source>
        <strain evidence="1 2">NBRC 109088</strain>
    </source>
</reference>
<evidence type="ECO:0008006" key="3">
    <source>
        <dbReference type="Google" id="ProtNLM"/>
    </source>
</evidence>
<dbReference type="Pfam" id="PF13576">
    <property type="entry name" value="Pentapeptide_3"/>
    <property type="match status" value="2"/>
</dbReference>
<accession>A0ABQ4EM80</accession>
<gene>
    <name evidence="1" type="ORF">Pma05_20350</name>
</gene>
<dbReference type="SUPFAM" id="SSF141571">
    <property type="entry name" value="Pentapeptide repeat-like"/>
    <property type="match status" value="1"/>
</dbReference>
<organism evidence="1 2">
    <name type="scientific">Plantactinospora mayteni</name>
    <dbReference type="NCBI Taxonomy" id="566021"/>
    <lineage>
        <taxon>Bacteria</taxon>
        <taxon>Bacillati</taxon>
        <taxon>Actinomycetota</taxon>
        <taxon>Actinomycetes</taxon>
        <taxon>Micromonosporales</taxon>
        <taxon>Micromonosporaceae</taxon>
        <taxon>Plantactinospora</taxon>
    </lineage>
</organism>
<name>A0ABQ4EM80_9ACTN</name>
<proteinExistence type="predicted"/>
<dbReference type="Gene3D" id="2.160.20.80">
    <property type="entry name" value="E3 ubiquitin-protein ligase SopA"/>
    <property type="match status" value="1"/>
</dbReference>
<dbReference type="Proteomes" id="UP000621500">
    <property type="component" value="Unassembled WGS sequence"/>
</dbReference>
<dbReference type="EMBL" id="BONX01000010">
    <property type="protein sequence ID" value="GIG95462.1"/>
    <property type="molecule type" value="Genomic_DNA"/>
</dbReference>
<evidence type="ECO:0000313" key="1">
    <source>
        <dbReference type="EMBL" id="GIG95462.1"/>
    </source>
</evidence>
<sequence>MIGAVGEGERAGMADRDLDEHRADLVALAEGQPADRLPAVRRLLARADARPELRQPVADAISEYLRATGPADGSMLRAASGDDGETEPRRAVLDLLAGRLRPGDSGPWPGISLDLSGTTLVDVDLRGCELAEGRFADTRFVGTASFEGARFDGEALFPRTVFEGDARFDGVRFGAEAVFGRARFRGTAGFAGAEFGGIAWFGRGEETLWEDDPAWEVFEEFSPLPWDEPNETDPRWPVAVLVEDYQDWEEGGDGARFAGPVSFRGARFTGPAWFYKARFGAAADFREVEFAARVHLDQPAVELTGAHWSDEDGEDGYGETYWPLGWAVRPDTGRLVPDDDIRPYARQLADPDPDTRRTGLRLLAELGDTRPELRERVTDALCAYLRTPLPFPVDGDLNPAQAEELRLRREVQQVLAERLRPAAEPYWPETNLWLCGATLVDLDLHGGAGGYAEFVGAQFHGATSFAGCRFARATFDLGGGSGVATFHGPVDLAGSRLGTRPPLVG</sequence>
<evidence type="ECO:0000313" key="2">
    <source>
        <dbReference type="Proteomes" id="UP000621500"/>
    </source>
</evidence>
<comment type="caution">
    <text evidence="1">The sequence shown here is derived from an EMBL/GenBank/DDBJ whole genome shotgun (WGS) entry which is preliminary data.</text>
</comment>
<dbReference type="InterPro" id="IPR001646">
    <property type="entry name" value="5peptide_repeat"/>
</dbReference>